<dbReference type="PROSITE" id="PS50102">
    <property type="entry name" value="RRM"/>
    <property type="match status" value="1"/>
</dbReference>
<sequence length="773" mass="84972">MSSRLFSDAGTERLDDAEIMELARRFAHLRLSDPPHAARSDIAHSNVSCYSFLRSLISPRRSRNSGSQSDPGVVPPSLNASHRSALRASDVSPVPPSVPITTVIDGDTPVVPGGVPSQVQSLGFSALELERFHDSAQKRANNAALPVGGKYKGYADTRTIEAFLQQVHRCPSWNVGSVPSFFRSFYLERCLDESVCDVVVDIVDRKLQDDGKVGYDRLMARAQMMEKILCSRFDSIHAQGILVEQWQSLKWLPGETDFETFYLRFQQVAEAYSRQRGEALRESDLSSRLFSALPSDLKERVIWLCGPCPSYKELLNFGRRMNLVYVRRKEEKVNGVRGPLRKAAVNVVNDVSEGLPVMPIEEGVDATTTTTGVQTNCKLFVSNLSYDVNEKQVLDALRAVLKLSGVIPVSVRLFRDRDTGRNRGLGLIEFRDPSSAKKALSLNGKRLLGRSIRVRPDNGGQGVKRRRVEDDQDAQAVNEVVQQQRDVQVAAVEQEDIVEDPCESSPKESSEAAYVVQTTVEEVNVGVVNSSVEPSIVIDLRRINTQNGGNCPLTTIHTEVVPNPDDPADCHTLDWLLDSGSAVHLISDSEAGWLGSARVIPLPSPIKLSFANGTTQLVHEARELSLRCDGQKFNTTVLLVPGLAVPAILSLHQLVHDFGSVAWHLLAPGEEVLRLGHDVTLRSTSNEISLDAVGSVNAVVNAVPSLAFVSSFPDEKFSHCSLRSLREAYQEKQVVDLESKAVTVDVVNARSLQPHTTGRDDRPPIAVDFVADE</sequence>
<accession>C5L521</accession>
<gene>
    <name evidence="6" type="ORF">Pmar_PMAR011071</name>
</gene>
<evidence type="ECO:0000256" key="4">
    <source>
        <dbReference type="SAM" id="MobiDB-lite"/>
    </source>
</evidence>
<evidence type="ECO:0000256" key="1">
    <source>
        <dbReference type="ARBA" id="ARBA00022737"/>
    </source>
</evidence>
<reference evidence="6 7" key="1">
    <citation type="submission" date="2008-07" db="EMBL/GenBank/DDBJ databases">
        <authorList>
            <person name="El-Sayed N."/>
            <person name="Caler E."/>
            <person name="Inman J."/>
            <person name="Amedeo P."/>
            <person name="Hass B."/>
            <person name="Wortman J."/>
        </authorList>
    </citation>
    <scope>NUCLEOTIDE SEQUENCE [LARGE SCALE GENOMIC DNA]</scope>
    <source>
        <strain evidence="7">ATCC 50983 / TXsc</strain>
    </source>
</reference>
<dbReference type="Pfam" id="PF00076">
    <property type="entry name" value="RRM_1"/>
    <property type="match status" value="1"/>
</dbReference>
<evidence type="ECO:0000313" key="6">
    <source>
        <dbReference type="EMBL" id="EER08172.1"/>
    </source>
</evidence>
<evidence type="ECO:0000259" key="5">
    <source>
        <dbReference type="PROSITE" id="PS50102"/>
    </source>
</evidence>
<feature type="domain" description="RRM" evidence="5">
    <location>
        <begin position="377"/>
        <end position="459"/>
    </location>
</feature>
<organism evidence="7">
    <name type="scientific">Perkinsus marinus (strain ATCC 50983 / TXsc)</name>
    <dbReference type="NCBI Taxonomy" id="423536"/>
    <lineage>
        <taxon>Eukaryota</taxon>
        <taxon>Sar</taxon>
        <taxon>Alveolata</taxon>
        <taxon>Perkinsozoa</taxon>
        <taxon>Perkinsea</taxon>
        <taxon>Perkinsida</taxon>
        <taxon>Perkinsidae</taxon>
        <taxon>Perkinsus</taxon>
    </lineage>
</organism>
<keyword evidence="7" id="KW-1185">Reference proteome</keyword>
<dbReference type="InterPro" id="IPR012677">
    <property type="entry name" value="Nucleotide-bd_a/b_plait_sf"/>
</dbReference>
<keyword evidence="1" id="KW-0677">Repeat</keyword>
<dbReference type="Proteomes" id="UP000007800">
    <property type="component" value="Unassembled WGS sequence"/>
</dbReference>
<dbReference type="SUPFAM" id="SSF54928">
    <property type="entry name" value="RNA-binding domain, RBD"/>
    <property type="match status" value="1"/>
</dbReference>
<dbReference type="GO" id="GO:0003723">
    <property type="term" value="F:RNA binding"/>
    <property type="evidence" value="ECO:0007669"/>
    <property type="project" value="UniProtKB-UniRule"/>
</dbReference>
<dbReference type="InParanoid" id="C5L521"/>
<evidence type="ECO:0000313" key="7">
    <source>
        <dbReference type="Proteomes" id="UP000007800"/>
    </source>
</evidence>
<dbReference type="RefSeq" id="XP_002776356.1">
    <property type="nucleotide sequence ID" value="XM_002776310.1"/>
</dbReference>
<dbReference type="PANTHER" id="PTHR23236:SF119">
    <property type="entry name" value="NUCLEAR RNA-BINDING PROTEIN SART-3"/>
    <property type="match status" value="1"/>
</dbReference>
<dbReference type="CDD" id="cd00303">
    <property type="entry name" value="retropepsin_like"/>
    <property type="match status" value="1"/>
</dbReference>
<dbReference type="GeneID" id="9064348"/>
<dbReference type="OrthoDB" id="439808at2759"/>
<dbReference type="EMBL" id="GG679199">
    <property type="protein sequence ID" value="EER08172.1"/>
    <property type="molecule type" value="Genomic_DNA"/>
</dbReference>
<proteinExistence type="predicted"/>
<evidence type="ECO:0000256" key="2">
    <source>
        <dbReference type="ARBA" id="ARBA00022884"/>
    </source>
</evidence>
<dbReference type="InterPro" id="IPR000504">
    <property type="entry name" value="RRM_dom"/>
</dbReference>
<name>C5L521_PERM5</name>
<feature type="region of interest" description="Disordered" evidence="4">
    <location>
        <begin position="60"/>
        <end position="93"/>
    </location>
</feature>
<protein>
    <submittedName>
        <fullName evidence="6">Cold-inducible RNA binding protein, putative</fullName>
    </submittedName>
</protein>
<evidence type="ECO:0000256" key="3">
    <source>
        <dbReference type="PROSITE-ProRule" id="PRU00176"/>
    </source>
</evidence>
<dbReference type="InterPro" id="IPR035979">
    <property type="entry name" value="RBD_domain_sf"/>
</dbReference>
<dbReference type="SMART" id="SM00360">
    <property type="entry name" value="RRM"/>
    <property type="match status" value="1"/>
</dbReference>
<dbReference type="AlphaFoldDB" id="C5L521"/>
<dbReference type="Gene3D" id="3.30.70.330">
    <property type="match status" value="1"/>
</dbReference>
<keyword evidence="2 3" id="KW-0694">RNA-binding</keyword>
<dbReference type="PANTHER" id="PTHR23236">
    <property type="entry name" value="EUKARYOTIC TRANSLATION INITIATION FACTOR 4B/4H"/>
    <property type="match status" value="1"/>
</dbReference>